<evidence type="ECO:0000313" key="2">
    <source>
        <dbReference type="Proteomes" id="UP000694941"/>
    </source>
</evidence>
<feature type="compositionally biased region" description="Polar residues" evidence="1">
    <location>
        <begin position="114"/>
        <end position="129"/>
    </location>
</feature>
<protein>
    <submittedName>
        <fullName evidence="3">Protein ecdysoneless homolog</fullName>
    </submittedName>
</protein>
<accession>A0ABM1BQ50</accession>
<keyword evidence="2" id="KW-1185">Reference proteome</keyword>
<feature type="compositionally biased region" description="Acidic residues" evidence="1">
    <location>
        <begin position="104"/>
        <end position="113"/>
    </location>
</feature>
<dbReference type="GeneID" id="106470492"/>
<dbReference type="Proteomes" id="UP000694941">
    <property type="component" value="Unplaced"/>
</dbReference>
<evidence type="ECO:0000256" key="1">
    <source>
        <dbReference type="SAM" id="MobiDB-lite"/>
    </source>
</evidence>
<organism evidence="2 3">
    <name type="scientific">Limulus polyphemus</name>
    <name type="common">Atlantic horseshoe crab</name>
    <dbReference type="NCBI Taxonomy" id="6850"/>
    <lineage>
        <taxon>Eukaryota</taxon>
        <taxon>Metazoa</taxon>
        <taxon>Ecdysozoa</taxon>
        <taxon>Arthropoda</taxon>
        <taxon>Chelicerata</taxon>
        <taxon>Merostomata</taxon>
        <taxon>Xiphosura</taxon>
        <taxon>Limulidae</taxon>
        <taxon>Limulus</taxon>
    </lineage>
</organism>
<feature type="region of interest" description="Disordered" evidence="1">
    <location>
        <begin position="104"/>
        <end position="180"/>
    </location>
</feature>
<gene>
    <name evidence="3" type="primary">LOC106470492</name>
</gene>
<evidence type="ECO:0000313" key="3">
    <source>
        <dbReference type="RefSeq" id="XP_013786508.2"/>
    </source>
</evidence>
<proteinExistence type="predicted"/>
<feature type="compositionally biased region" description="Basic and acidic residues" evidence="1">
    <location>
        <begin position="132"/>
        <end position="162"/>
    </location>
</feature>
<sequence>MKLLSTDMDVTLEVIQSRRKPILVEHQVAVDETDKGKAIEIPVKDKEANIINTACTDTRDEKKSEINLEVDHRDSNDQALHHRVSAETEIKHDDAGHDRLQTEENVDASEEYNDLSSQSENDGQQSDSVSHICDKSTKQRDNDKYEDAIEGTKEIEQHHKEGNNNNVSKGKIYKNGNNHNISKSNVMKKVITILYLKATL</sequence>
<reference evidence="3" key="1">
    <citation type="submission" date="2025-08" db="UniProtKB">
        <authorList>
            <consortium name="RefSeq"/>
        </authorList>
    </citation>
    <scope>IDENTIFICATION</scope>
    <source>
        <tissue evidence="3">Muscle</tissue>
    </source>
</reference>
<dbReference type="RefSeq" id="XP_013786508.2">
    <property type="nucleotide sequence ID" value="XM_013931054.2"/>
</dbReference>
<name>A0ABM1BQ50_LIMPO</name>